<dbReference type="InterPro" id="IPR036236">
    <property type="entry name" value="Znf_C2H2_sf"/>
</dbReference>
<protein>
    <submittedName>
        <fullName evidence="3">C2H2-type domain-containing protein</fullName>
    </submittedName>
</protein>
<name>A0A183ETL3_9BILA</name>
<sequence>LCSAKFTQFVHLKLHKRLHTNERPYTCSSCGLLHAY</sequence>
<keyword evidence="1" id="KW-0862">Zinc</keyword>
<dbReference type="WBParaSite" id="GPUH_0002433401-mRNA-1">
    <property type="protein sequence ID" value="GPUH_0002433401-mRNA-1"/>
    <property type="gene ID" value="GPUH_0002433401"/>
</dbReference>
<evidence type="ECO:0000313" key="3">
    <source>
        <dbReference type="WBParaSite" id="GPUH_0002433401-mRNA-1"/>
    </source>
</evidence>
<evidence type="ECO:0000256" key="1">
    <source>
        <dbReference type="PROSITE-ProRule" id="PRU00042"/>
    </source>
</evidence>
<dbReference type="InterPro" id="IPR013087">
    <property type="entry name" value="Znf_C2H2_type"/>
</dbReference>
<organism evidence="3">
    <name type="scientific">Gongylonema pulchrum</name>
    <dbReference type="NCBI Taxonomy" id="637853"/>
    <lineage>
        <taxon>Eukaryota</taxon>
        <taxon>Metazoa</taxon>
        <taxon>Ecdysozoa</taxon>
        <taxon>Nematoda</taxon>
        <taxon>Chromadorea</taxon>
        <taxon>Rhabditida</taxon>
        <taxon>Spirurina</taxon>
        <taxon>Spiruromorpha</taxon>
        <taxon>Spiruroidea</taxon>
        <taxon>Gongylonematidae</taxon>
        <taxon>Gongylonema</taxon>
    </lineage>
</organism>
<evidence type="ECO:0000259" key="2">
    <source>
        <dbReference type="PROSITE" id="PS50157"/>
    </source>
</evidence>
<dbReference type="SUPFAM" id="SSF57667">
    <property type="entry name" value="beta-beta-alpha zinc fingers"/>
    <property type="match status" value="1"/>
</dbReference>
<dbReference type="GO" id="GO:0008270">
    <property type="term" value="F:zinc ion binding"/>
    <property type="evidence" value="ECO:0007669"/>
    <property type="project" value="UniProtKB-KW"/>
</dbReference>
<keyword evidence="1" id="KW-0479">Metal-binding</keyword>
<dbReference type="PROSITE" id="PS50157">
    <property type="entry name" value="ZINC_FINGER_C2H2_2"/>
    <property type="match status" value="1"/>
</dbReference>
<dbReference type="AlphaFoldDB" id="A0A183ETL3"/>
<reference evidence="3" key="1">
    <citation type="submission" date="2016-06" db="UniProtKB">
        <authorList>
            <consortium name="WormBaseParasite"/>
        </authorList>
    </citation>
    <scope>IDENTIFICATION</scope>
</reference>
<accession>A0A183ETL3</accession>
<keyword evidence="1" id="KW-0863">Zinc-finger</keyword>
<dbReference type="Gene3D" id="3.30.160.60">
    <property type="entry name" value="Classic Zinc Finger"/>
    <property type="match status" value="1"/>
</dbReference>
<proteinExistence type="predicted"/>
<feature type="domain" description="C2H2-type" evidence="2">
    <location>
        <begin position="1"/>
        <end position="24"/>
    </location>
</feature>